<feature type="region of interest" description="Disordered" evidence="1">
    <location>
        <begin position="399"/>
        <end position="475"/>
    </location>
</feature>
<evidence type="ECO:0000256" key="2">
    <source>
        <dbReference type="SAM" id="Phobius"/>
    </source>
</evidence>
<dbReference type="EMBL" id="NMPR01000029">
    <property type="protein sequence ID" value="KAA8633975.1"/>
    <property type="molecule type" value="Genomic_DNA"/>
</dbReference>
<keyword evidence="2" id="KW-0812">Transmembrane</keyword>
<comment type="caution">
    <text evidence="4">The sequence shown here is derived from an EMBL/GenBank/DDBJ whole genome shotgun (WGS) entry which is preliminary data.</text>
</comment>
<feature type="transmembrane region" description="Helical" evidence="2">
    <location>
        <begin position="198"/>
        <end position="219"/>
    </location>
</feature>
<reference evidence="4 5" key="1">
    <citation type="submission" date="2017-07" db="EMBL/GenBank/DDBJ databases">
        <title>Genome sequence of the Sordaria macrospora wild type strain R19027.</title>
        <authorList>
            <person name="Nowrousian M."/>
            <person name="Teichert I."/>
            <person name="Kueck U."/>
        </authorList>
    </citation>
    <scope>NUCLEOTIDE SEQUENCE [LARGE SCALE GENOMIC DNA]</scope>
    <source>
        <strain evidence="4 5">R19027</strain>
        <tissue evidence="4">Mycelium</tissue>
    </source>
</reference>
<sequence>MTVLSARLIVYLQLHSTAAATMFEQVIQRLADLISSQPWVSEVAAILPLSALIDFVDVPQKLHIHQLVAAVPHWSWPVTPAGSRLLLEDAPTQQECALDRFGRSTVLEGMDGCFGARYYVMNPETVRLIIESLPPSAVENRHDNMKMEKSALRIQNLQVLFVSRNPPPPSSSHRADGFRSRLRWLRFFSSWQSTHSSLSYQLTSLLGWAALLGCLAAAIMLKLHIATAFLVLMPATGLCITALYPGSPRKLLKAPWPGEPMRMVVVAEHVNSADWIAFYGPGTAINSLLNTPLEPSASTVTTTSPFLLRALLRFLVISQWALAVAAAATKDWNSFFLSFWVLFCNVTHGYVIPPSKQAGAWAKAPGCANLNIRKVEVKVSTRRALLSTLVALNPDSFREKKEKEKGKEKSKVTRRRRRRWYPGSGSGSVSGPESSGNKSAQTGDVQVQEVQQEQDDDVDKPVEFPSGSTRWIDPILPTGHSRTEWEKAMRKALLELAPNGWDGNTKDVANKNFEAVDRVLELEMEKNLRKVETEVIKVKRDGSPVVVVTKLPALSDRWNAKYVGVGKEQNYWNRFVSEGIYLAAKIREMGRVPEEEKKAGVGGKGVEV</sequence>
<protein>
    <submittedName>
        <fullName evidence="4">Uncharacterized protein</fullName>
    </submittedName>
</protein>
<dbReference type="OMA" id="NATEWTV"/>
<organism evidence="4 5">
    <name type="scientific">Sordaria macrospora</name>
    <dbReference type="NCBI Taxonomy" id="5147"/>
    <lineage>
        <taxon>Eukaryota</taxon>
        <taxon>Fungi</taxon>
        <taxon>Dikarya</taxon>
        <taxon>Ascomycota</taxon>
        <taxon>Pezizomycotina</taxon>
        <taxon>Sordariomycetes</taxon>
        <taxon>Sordariomycetidae</taxon>
        <taxon>Sordariales</taxon>
        <taxon>Sordariaceae</taxon>
        <taxon>Sordaria</taxon>
    </lineage>
</organism>
<feature type="transmembrane region" description="Helical" evidence="2">
    <location>
        <begin position="225"/>
        <end position="244"/>
    </location>
</feature>
<keyword evidence="3" id="KW-0732">Signal</keyword>
<dbReference type="VEuPathDB" id="FungiDB:SMAC_09542"/>
<evidence type="ECO:0000313" key="5">
    <source>
        <dbReference type="Proteomes" id="UP000433876"/>
    </source>
</evidence>
<evidence type="ECO:0000256" key="1">
    <source>
        <dbReference type="SAM" id="MobiDB-lite"/>
    </source>
</evidence>
<keyword evidence="2" id="KW-0472">Membrane</keyword>
<feature type="signal peptide" evidence="3">
    <location>
        <begin position="1"/>
        <end position="19"/>
    </location>
</feature>
<accession>A0A8S9A090</accession>
<proteinExistence type="predicted"/>
<evidence type="ECO:0000313" key="4">
    <source>
        <dbReference type="EMBL" id="KAA8633975.1"/>
    </source>
</evidence>
<feature type="compositionally biased region" description="Basic and acidic residues" evidence="1">
    <location>
        <begin position="399"/>
        <end position="411"/>
    </location>
</feature>
<keyword evidence="2" id="KW-1133">Transmembrane helix</keyword>
<name>A0A8S9A090_SORMA</name>
<dbReference type="Proteomes" id="UP000433876">
    <property type="component" value="Unassembled WGS sequence"/>
</dbReference>
<feature type="chain" id="PRO_5035743022" evidence="3">
    <location>
        <begin position="20"/>
        <end position="608"/>
    </location>
</feature>
<dbReference type="AlphaFoldDB" id="A0A8S9A090"/>
<evidence type="ECO:0000256" key="3">
    <source>
        <dbReference type="SAM" id="SignalP"/>
    </source>
</evidence>
<feature type="compositionally biased region" description="Low complexity" evidence="1">
    <location>
        <begin position="427"/>
        <end position="436"/>
    </location>
</feature>
<gene>
    <name evidence="4" type="ORF">SMACR_09542</name>
</gene>